<feature type="domain" description="PepSY" evidence="3">
    <location>
        <begin position="48"/>
        <end position="102"/>
    </location>
</feature>
<feature type="signal peptide" evidence="2">
    <location>
        <begin position="1"/>
        <end position="25"/>
    </location>
</feature>
<reference evidence="4 5" key="1">
    <citation type="submission" date="2022-10" db="EMBL/GenBank/DDBJ databases">
        <title>Roseococcus glaciei nov., sp. nov., isolated from glacier.</title>
        <authorList>
            <person name="Liu Q."/>
            <person name="Xin Y.-H."/>
        </authorList>
    </citation>
    <scope>NUCLEOTIDE SEQUENCE [LARGE SCALE GENOMIC DNA]</scope>
    <source>
        <strain evidence="4 5">MDT2-1-1</strain>
    </source>
</reference>
<dbReference type="Pfam" id="PF03413">
    <property type="entry name" value="PepSY"/>
    <property type="match status" value="1"/>
</dbReference>
<dbReference type="InterPro" id="IPR025711">
    <property type="entry name" value="PepSY"/>
</dbReference>
<comment type="caution">
    <text evidence="4">The sequence shown here is derived from an EMBL/GenBank/DDBJ whole genome shotgun (WGS) entry which is preliminary data.</text>
</comment>
<evidence type="ECO:0000313" key="5">
    <source>
        <dbReference type="Proteomes" id="UP001526430"/>
    </source>
</evidence>
<dbReference type="Gene3D" id="3.10.450.40">
    <property type="match status" value="1"/>
</dbReference>
<name>A0ABT3NSB1_9PROT</name>
<gene>
    <name evidence="4" type="ORF">OF850_05350</name>
</gene>
<accession>A0ABT3NSB1</accession>
<keyword evidence="2" id="KW-0732">Signal</keyword>
<evidence type="ECO:0000313" key="4">
    <source>
        <dbReference type="EMBL" id="MCW8085045.1"/>
    </source>
</evidence>
<feature type="region of interest" description="Disordered" evidence="1">
    <location>
        <begin position="102"/>
        <end position="124"/>
    </location>
</feature>
<protein>
    <submittedName>
        <fullName evidence="4">PepSY domain-containing protein</fullName>
    </submittedName>
</protein>
<proteinExistence type="predicted"/>
<evidence type="ECO:0000259" key="3">
    <source>
        <dbReference type="Pfam" id="PF03413"/>
    </source>
</evidence>
<evidence type="ECO:0000256" key="2">
    <source>
        <dbReference type="SAM" id="SignalP"/>
    </source>
</evidence>
<feature type="chain" id="PRO_5045997729" evidence="2">
    <location>
        <begin position="26"/>
        <end position="124"/>
    </location>
</feature>
<sequence length="124" mass="14046">MMRLFRRVSALFTLLLLLALPSSLAAAQDRRDHERARAALEAGQIRPLTDILAEVERRYRGRVIEADLERDDGQWLYELKILPPNGRVFTIEMDAATGQFLRGRGPIQERPASETAQPPRPAGR</sequence>
<keyword evidence="5" id="KW-1185">Reference proteome</keyword>
<dbReference type="RefSeq" id="WP_301588892.1">
    <property type="nucleotide sequence ID" value="NZ_JAPFQI010000002.1"/>
</dbReference>
<evidence type="ECO:0000256" key="1">
    <source>
        <dbReference type="SAM" id="MobiDB-lite"/>
    </source>
</evidence>
<organism evidence="4 5">
    <name type="scientific">Sabulicella glaciei</name>
    <dbReference type="NCBI Taxonomy" id="2984948"/>
    <lineage>
        <taxon>Bacteria</taxon>
        <taxon>Pseudomonadati</taxon>
        <taxon>Pseudomonadota</taxon>
        <taxon>Alphaproteobacteria</taxon>
        <taxon>Acetobacterales</taxon>
        <taxon>Acetobacteraceae</taxon>
        <taxon>Sabulicella</taxon>
    </lineage>
</organism>
<dbReference type="Proteomes" id="UP001526430">
    <property type="component" value="Unassembled WGS sequence"/>
</dbReference>
<dbReference type="EMBL" id="JAPFQI010000002">
    <property type="protein sequence ID" value="MCW8085045.1"/>
    <property type="molecule type" value="Genomic_DNA"/>
</dbReference>